<evidence type="ECO:0000256" key="1">
    <source>
        <dbReference type="ARBA" id="ARBA00001946"/>
    </source>
</evidence>
<dbReference type="InterPro" id="IPR015797">
    <property type="entry name" value="NUDIX_hydrolase-like_dom_sf"/>
</dbReference>
<dbReference type="PROSITE" id="PS51462">
    <property type="entry name" value="NUDIX"/>
    <property type="match status" value="1"/>
</dbReference>
<gene>
    <name evidence="7" type="ORF">S06H3_18060</name>
</gene>
<name>X1MBW0_9ZZZZ</name>
<keyword evidence="3" id="KW-0479">Metal-binding</keyword>
<dbReference type="GO" id="GO:0005737">
    <property type="term" value="C:cytoplasm"/>
    <property type="evidence" value="ECO:0007669"/>
    <property type="project" value="TreeGrafter"/>
</dbReference>
<dbReference type="InterPro" id="IPR000086">
    <property type="entry name" value="NUDIX_hydrolase_dom"/>
</dbReference>
<dbReference type="Pfam" id="PF00293">
    <property type="entry name" value="NUDIX"/>
    <property type="match status" value="1"/>
</dbReference>
<evidence type="ECO:0000256" key="5">
    <source>
        <dbReference type="ARBA" id="ARBA00022842"/>
    </source>
</evidence>
<dbReference type="EMBL" id="BARV01009092">
    <property type="protein sequence ID" value="GAI12165.1"/>
    <property type="molecule type" value="Genomic_DNA"/>
</dbReference>
<dbReference type="Gene3D" id="3.90.79.10">
    <property type="entry name" value="Nucleoside Triphosphate Pyrophosphohydrolase"/>
    <property type="match status" value="1"/>
</dbReference>
<comment type="cofactor">
    <cofactor evidence="1">
        <name>Mg(2+)</name>
        <dbReference type="ChEBI" id="CHEBI:18420"/>
    </cofactor>
</comment>
<evidence type="ECO:0000256" key="2">
    <source>
        <dbReference type="ARBA" id="ARBA00005582"/>
    </source>
</evidence>
<dbReference type="PANTHER" id="PTHR43758">
    <property type="entry name" value="7,8-DIHYDRO-8-OXOGUANINE TRIPHOSPHATASE"/>
    <property type="match status" value="1"/>
</dbReference>
<keyword evidence="4" id="KW-0378">Hydrolase</keyword>
<dbReference type="GO" id="GO:0042262">
    <property type="term" value="P:DNA protection"/>
    <property type="evidence" value="ECO:0007669"/>
    <property type="project" value="TreeGrafter"/>
</dbReference>
<evidence type="ECO:0000256" key="3">
    <source>
        <dbReference type="ARBA" id="ARBA00022723"/>
    </source>
</evidence>
<evidence type="ECO:0000259" key="6">
    <source>
        <dbReference type="PROSITE" id="PS51462"/>
    </source>
</evidence>
<proteinExistence type="inferred from homology"/>
<organism evidence="7">
    <name type="scientific">marine sediment metagenome</name>
    <dbReference type="NCBI Taxonomy" id="412755"/>
    <lineage>
        <taxon>unclassified sequences</taxon>
        <taxon>metagenomes</taxon>
        <taxon>ecological metagenomes</taxon>
    </lineage>
</organism>
<evidence type="ECO:0000256" key="4">
    <source>
        <dbReference type="ARBA" id="ARBA00022801"/>
    </source>
</evidence>
<dbReference type="PANTHER" id="PTHR43758:SF2">
    <property type="entry name" value="OXIDIZED PURINE NUCLEOSIDE TRIPHOSPHATE HYDROLASE"/>
    <property type="match status" value="1"/>
</dbReference>
<dbReference type="AlphaFoldDB" id="X1MBW0"/>
<evidence type="ECO:0000313" key="7">
    <source>
        <dbReference type="EMBL" id="GAI12165.1"/>
    </source>
</evidence>
<accession>X1MBW0</accession>
<feature type="domain" description="Nudix hydrolase" evidence="6">
    <location>
        <begin position="1"/>
        <end position="92"/>
    </location>
</feature>
<comment type="similarity">
    <text evidence="2">Belongs to the Nudix hydrolase family.</text>
</comment>
<dbReference type="SUPFAM" id="SSF55811">
    <property type="entry name" value="Nudix"/>
    <property type="match status" value="1"/>
</dbReference>
<comment type="caution">
    <text evidence="7">The sequence shown here is derived from an EMBL/GenBank/DDBJ whole genome shotgun (WGS) entry which is preliminary data.</text>
</comment>
<sequence length="92" mass="10701">MKQATLCFLIKGNKEILLAFKKKGFGAGKWNGVGGKLDFNKRDKNIFDTAIREMKEEIGVKIKDMERVAILNFYYPYLTNSEREWPVHVFLV</sequence>
<reference evidence="7" key="1">
    <citation type="journal article" date="2014" name="Front. Microbiol.">
        <title>High frequency of phylogenetically diverse reductive dehalogenase-homologous genes in deep subseafloor sedimentary metagenomes.</title>
        <authorList>
            <person name="Kawai M."/>
            <person name="Futagami T."/>
            <person name="Toyoda A."/>
            <person name="Takaki Y."/>
            <person name="Nishi S."/>
            <person name="Hori S."/>
            <person name="Arai W."/>
            <person name="Tsubouchi T."/>
            <person name="Morono Y."/>
            <person name="Uchiyama I."/>
            <person name="Ito T."/>
            <person name="Fujiyama A."/>
            <person name="Inagaki F."/>
            <person name="Takami H."/>
        </authorList>
    </citation>
    <scope>NUCLEOTIDE SEQUENCE</scope>
    <source>
        <strain evidence="7">Expedition CK06-06</strain>
    </source>
</reference>
<dbReference type="GO" id="GO:0046872">
    <property type="term" value="F:metal ion binding"/>
    <property type="evidence" value="ECO:0007669"/>
    <property type="project" value="UniProtKB-KW"/>
</dbReference>
<dbReference type="GO" id="GO:0008413">
    <property type="term" value="F:8-oxo-7,8-dihydroguanosine triphosphate pyrophosphatase activity"/>
    <property type="evidence" value="ECO:0007669"/>
    <property type="project" value="TreeGrafter"/>
</dbReference>
<keyword evidence="5" id="KW-0460">Magnesium</keyword>
<protein>
    <recommendedName>
        <fullName evidence="6">Nudix hydrolase domain-containing protein</fullName>
    </recommendedName>
</protein>